<dbReference type="EMBL" id="JACCCV010000001">
    <property type="protein sequence ID" value="NYF50582.1"/>
    <property type="molecule type" value="Genomic_DNA"/>
</dbReference>
<sequence>MSEEDLKQRLAYFQQRLEEAKRRHSAKEPHPRTFDAGYTTDTFKTWAESIAVINERLATINDQLKAETQKSHSTSKDR</sequence>
<accession>A0A7Y9NK08</accession>
<organism evidence="2 3">
    <name type="scientific">Tunturiibacter lichenicola</name>
    <dbReference type="NCBI Taxonomy" id="2051959"/>
    <lineage>
        <taxon>Bacteria</taxon>
        <taxon>Pseudomonadati</taxon>
        <taxon>Acidobacteriota</taxon>
        <taxon>Terriglobia</taxon>
        <taxon>Terriglobales</taxon>
        <taxon>Acidobacteriaceae</taxon>
        <taxon>Tunturiibacter</taxon>
    </lineage>
</organism>
<dbReference type="AlphaFoldDB" id="A0A7Y9NK08"/>
<feature type="compositionally biased region" description="Basic and acidic residues" evidence="1">
    <location>
        <begin position="18"/>
        <end position="33"/>
    </location>
</feature>
<evidence type="ECO:0000313" key="2">
    <source>
        <dbReference type="EMBL" id="NYF50582.1"/>
    </source>
</evidence>
<name>A0A7Y9NK08_9BACT</name>
<gene>
    <name evidence="2" type="ORF">HDF12_000947</name>
</gene>
<feature type="region of interest" description="Disordered" evidence="1">
    <location>
        <begin position="18"/>
        <end position="37"/>
    </location>
</feature>
<reference evidence="2 3" key="1">
    <citation type="submission" date="2020-07" db="EMBL/GenBank/DDBJ databases">
        <title>Genomic Encyclopedia of Type Strains, Phase IV (KMG-V): Genome sequencing to study the core and pangenomes of soil and plant-associated prokaryotes.</title>
        <authorList>
            <person name="Whitman W."/>
        </authorList>
    </citation>
    <scope>NUCLEOTIDE SEQUENCE [LARGE SCALE GENOMIC DNA]</scope>
    <source>
        <strain evidence="2 3">M8UP30</strain>
    </source>
</reference>
<evidence type="ECO:0000313" key="3">
    <source>
        <dbReference type="Proteomes" id="UP000534186"/>
    </source>
</evidence>
<comment type="caution">
    <text evidence="2">The sequence shown here is derived from an EMBL/GenBank/DDBJ whole genome shotgun (WGS) entry which is preliminary data.</text>
</comment>
<evidence type="ECO:0000256" key="1">
    <source>
        <dbReference type="SAM" id="MobiDB-lite"/>
    </source>
</evidence>
<dbReference type="Proteomes" id="UP000534186">
    <property type="component" value="Unassembled WGS sequence"/>
</dbReference>
<protein>
    <submittedName>
        <fullName evidence="2">Uncharacterized protein</fullName>
    </submittedName>
</protein>
<proteinExistence type="predicted"/>